<evidence type="ECO:0000256" key="5">
    <source>
        <dbReference type="ARBA" id="ARBA00022898"/>
    </source>
</evidence>
<dbReference type="SUPFAM" id="SSF53383">
    <property type="entry name" value="PLP-dependent transferases"/>
    <property type="match status" value="1"/>
</dbReference>
<proteinExistence type="inferred from homology"/>
<dbReference type="Proteomes" id="UP000190285">
    <property type="component" value="Unassembled WGS sequence"/>
</dbReference>
<keyword evidence="5" id="KW-0663">Pyridoxal phosphate</keyword>
<accession>A0A1T5IBR9</accession>
<dbReference type="Gene3D" id="3.90.1150.10">
    <property type="entry name" value="Aspartate Aminotransferase, domain 1"/>
    <property type="match status" value="1"/>
</dbReference>
<dbReference type="InterPro" id="IPR015421">
    <property type="entry name" value="PyrdxlP-dep_Trfase_major"/>
</dbReference>
<keyword evidence="4 6" id="KW-0808">Transferase</keyword>
<dbReference type="InterPro" id="IPR015422">
    <property type="entry name" value="PyrdxlP-dep_Trfase_small"/>
</dbReference>
<name>A0A1T5IBR9_9FIRM</name>
<dbReference type="CDD" id="cd00609">
    <property type="entry name" value="AAT_like"/>
    <property type="match status" value="1"/>
</dbReference>
<dbReference type="InterPro" id="IPR004839">
    <property type="entry name" value="Aminotransferase_I/II_large"/>
</dbReference>
<dbReference type="InterPro" id="IPR015424">
    <property type="entry name" value="PyrdxlP-dep_Trfase"/>
</dbReference>
<dbReference type="EMBL" id="FUZT01000001">
    <property type="protein sequence ID" value="SKC36644.1"/>
    <property type="molecule type" value="Genomic_DNA"/>
</dbReference>
<organism evidence="8 9">
    <name type="scientific">Maledivibacter halophilus</name>
    <dbReference type="NCBI Taxonomy" id="36842"/>
    <lineage>
        <taxon>Bacteria</taxon>
        <taxon>Bacillati</taxon>
        <taxon>Bacillota</taxon>
        <taxon>Clostridia</taxon>
        <taxon>Peptostreptococcales</taxon>
        <taxon>Caminicellaceae</taxon>
        <taxon>Maledivibacter</taxon>
    </lineage>
</organism>
<sequence length="396" mass="44549">MKLFDNESIKLDVLKKRAYNYRWAEVEEGVIPLTAADPDFPVAPEIINDLIDYIKEGYFSYTPKLGFPEFKESIAKALKLRKNEDINPDFVLPIDSAARGMYIIAKALLNPGDEVIIFDPVDFLFKESALAAGAKPVLFPAKVVDGKIDISKLEDYITPKTKMIGLCNPHNPLGMVYPPEDLKRMLDLADKYDLYIMNDEIWSDIIFPEKEFTSILTVDPEKSERVFSVFGFSKSFGIAALRAGCIYCTSKKTFDLIVENSEVMTTAGGISSLSQIAGMTCMDKCYYWVDEFKVHLTKNRDYAVERINSIPGIYCEKPQATYLLFVNISSTGLSSQEFVDFMKSEMKLALVPGSDEFFGPGSKGYVRICFATSFEILKEGLDRFEAGIKKLTKSKI</sequence>
<dbReference type="InterPro" id="IPR004838">
    <property type="entry name" value="NHTrfase_class1_PyrdxlP-BS"/>
</dbReference>
<keyword evidence="8" id="KW-0456">Lyase</keyword>
<keyword evidence="9" id="KW-1185">Reference proteome</keyword>
<dbReference type="AlphaFoldDB" id="A0A1T5IBR9"/>
<dbReference type="OrthoDB" id="9802328at2"/>
<evidence type="ECO:0000256" key="3">
    <source>
        <dbReference type="ARBA" id="ARBA00022576"/>
    </source>
</evidence>
<dbReference type="PRINTS" id="PR00753">
    <property type="entry name" value="ACCSYNTHASE"/>
</dbReference>
<dbReference type="PANTHER" id="PTHR46383">
    <property type="entry name" value="ASPARTATE AMINOTRANSFERASE"/>
    <property type="match status" value="1"/>
</dbReference>
<dbReference type="Gene3D" id="3.40.640.10">
    <property type="entry name" value="Type I PLP-dependent aspartate aminotransferase-like (Major domain)"/>
    <property type="match status" value="1"/>
</dbReference>
<dbReference type="PROSITE" id="PS00105">
    <property type="entry name" value="AA_TRANSFER_CLASS_1"/>
    <property type="match status" value="1"/>
</dbReference>
<dbReference type="GO" id="GO:0006520">
    <property type="term" value="P:amino acid metabolic process"/>
    <property type="evidence" value="ECO:0007669"/>
    <property type="project" value="InterPro"/>
</dbReference>
<evidence type="ECO:0000256" key="6">
    <source>
        <dbReference type="RuleBase" id="RU000481"/>
    </source>
</evidence>
<reference evidence="8 9" key="1">
    <citation type="submission" date="2017-02" db="EMBL/GenBank/DDBJ databases">
        <authorList>
            <person name="Peterson S.W."/>
        </authorList>
    </citation>
    <scope>NUCLEOTIDE SEQUENCE [LARGE SCALE GENOMIC DNA]</scope>
    <source>
        <strain evidence="8 9">M1</strain>
    </source>
</reference>
<dbReference type="GO" id="GO:0016829">
    <property type="term" value="F:lyase activity"/>
    <property type="evidence" value="ECO:0007669"/>
    <property type="project" value="UniProtKB-KW"/>
</dbReference>
<evidence type="ECO:0000259" key="7">
    <source>
        <dbReference type="Pfam" id="PF00155"/>
    </source>
</evidence>
<evidence type="ECO:0000256" key="1">
    <source>
        <dbReference type="ARBA" id="ARBA00001933"/>
    </source>
</evidence>
<evidence type="ECO:0000313" key="8">
    <source>
        <dbReference type="EMBL" id="SKC36644.1"/>
    </source>
</evidence>
<dbReference type="RefSeq" id="WP_139380220.1">
    <property type="nucleotide sequence ID" value="NZ_FUZT01000001.1"/>
</dbReference>
<keyword evidence="3 6" id="KW-0032">Aminotransferase</keyword>
<evidence type="ECO:0000256" key="2">
    <source>
        <dbReference type="ARBA" id="ARBA00007441"/>
    </source>
</evidence>
<protein>
    <recommendedName>
        <fullName evidence="6">Aminotransferase</fullName>
        <ecNumber evidence="6">2.6.1.-</ecNumber>
    </recommendedName>
</protein>
<evidence type="ECO:0000313" key="9">
    <source>
        <dbReference type="Proteomes" id="UP000190285"/>
    </source>
</evidence>
<comment type="similarity">
    <text evidence="2 6">Belongs to the class-I pyridoxal-phosphate-dependent aminotransferase family.</text>
</comment>
<dbReference type="STRING" id="36842.SAMN02194393_00176"/>
<dbReference type="PANTHER" id="PTHR46383:SF1">
    <property type="entry name" value="ASPARTATE AMINOTRANSFERASE"/>
    <property type="match status" value="1"/>
</dbReference>
<gene>
    <name evidence="8" type="ORF">SAMN02194393_00176</name>
</gene>
<comment type="cofactor">
    <cofactor evidence="1 6">
        <name>pyridoxal 5'-phosphate</name>
        <dbReference type="ChEBI" id="CHEBI:597326"/>
    </cofactor>
</comment>
<dbReference type="GO" id="GO:0008483">
    <property type="term" value="F:transaminase activity"/>
    <property type="evidence" value="ECO:0007669"/>
    <property type="project" value="UniProtKB-KW"/>
</dbReference>
<feature type="domain" description="Aminotransferase class I/classII large" evidence="7">
    <location>
        <begin position="29"/>
        <end position="383"/>
    </location>
</feature>
<evidence type="ECO:0000256" key="4">
    <source>
        <dbReference type="ARBA" id="ARBA00022679"/>
    </source>
</evidence>
<dbReference type="InterPro" id="IPR050596">
    <property type="entry name" value="AspAT/PAT-like"/>
</dbReference>
<dbReference type="EC" id="2.6.1.-" evidence="6"/>
<dbReference type="GO" id="GO:0030170">
    <property type="term" value="F:pyridoxal phosphate binding"/>
    <property type="evidence" value="ECO:0007669"/>
    <property type="project" value="InterPro"/>
</dbReference>
<dbReference type="Pfam" id="PF00155">
    <property type="entry name" value="Aminotran_1_2"/>
    <property type="match status" value="1"/>
</dbReference>